<dbReference type="Gene3D" id="3.60.10.10">
    <property type="entry name" value="Endonuclease/exonuclease/phosphatase"/>
    <property type="match status" value="1"/>
</dbReference>
<dbReference type="PROSITE" id="PS50878">
    <property type="entry name" value="RT_POL"/>
    <property type="match status" value="1"/>
</dbReference>
<dbReference type="InterPro" id="IPR036691">
    <property type="entry name" value="Endo/exonu/phosph_ase_sf"/>
</dbReference>
<dbReference type="STRING" id="30732.ENSOMEP00000006493"/>
<sequence>MTERPTLKFFSLNVRGLNNPAKRVAVLDFLRKKGAQVIMLQETHLIKADIHRLANKFFKVIAHSSASNKSKGVGIICRRNLNFKLIDVWSDDIGRIAIAKVHIENRNIALVSAYAPNRFEKEFFDHLTKALLDITGFEFVIGADFNAVLDLKLDRSGKTATVEQERASKTLQDLKENLGLEDLWRLLNPNVLDFTHLSQRHKSFSRIDYILSSKSLFYKVYEVTHQLVSLSDHKAVTVLVSISGSPPKAPKWRFNTALLRDESFKQQFLRELNEFININRGSVKDPRILWDALKGFIRNNVTLYSSNQRKANKAKLLALESKLSALNTRLQLHFDQTIATQYELVKKEINAILKRRAEFLIHRTRQSYYFNGSKPSHLLALRLKANEQFTAITSIRGKDDTILTEPPQINEVFRDFYKELYSSEVTYDKIMVDNFLNGIELSQLTAEDLTNLSKPITLNELRDAAFDMSAGKSPGLDGIPPEVYTTFWDSLGPLLYDMIQGALAQGSFSRDVNIAVITLLLKKDKDPTDCSNYRPVSLLNSDVKIYAKLLARRLQLPVTKLVHNDQTGFIKSRLPSDNVRRLLHIIHEASSMSLPTAVISLDAMKAFDRLEWDYLWATLEAFGLDSTFINMVKILYLNPTAMVLTGTSCSSLFNIARGTRQGCPLSPLLFALSLEPLAQTIRLGDNITPITLHGTKHYISLYADDILLYTGNVQQSLTKIWTIFKNFGNISGYKINWSKSALLPLNDSMRAMSSPLDIPIVQKFKYLGIDISASLKTIIGDNFGNAFTKISHDLVNWSMLPMSLRARISIVKMNVQPRINFISSMLPLPPPAQFWDKLQRSITKFIWNGKRSRLKLSTIQRERSHGGLSLPNFKLYHQAFTLRPLTHWFKTRPEVAWHNVEENLVAPYKLHEVLFANMSLKQYDIKFGPIVSYAITIWKTAEKTSAILNRWNPLSPIFNNHNLLISQVPIRAANCKEWFDKGIRSLGKVFGNQGLCTFEELSVQFNLQRSTFFFYLQLRTAMKTYGVPWQSPLVEHPFLKLLNDNRGGRGIASKLYNHFLRISYLPLKLDLLWSRDILDLDSNLDWDNIWDAVKQSSRNPDHQQIHLNFIHRTYLTPRRLYNMKIRTDPNCNFCSSGAIGTFYHMTWECAGVAQFWRMVTNNLSILLQIYVPLSSSLLLLNNLKQLKLNKLKKHIFLAGLTAAKKMIATRWNKQSLLTRRQWLLSFIDIGYLELSTARIHGAHEEAINMWNNTILTLKTFLETSL</sequence>
<dbReference type="AlphaFoldDB" id="A0A3B3BND4"/>
<dbReference type="GO" id="GO:0003824">
    <property type="term" value="F:catalytic activity"/>
    <property type="evidence" value="ECO:0007669"/>
    <property type="project" value="InterPro"/>
</dbReference>
<dbReference type="SUPFAM" id="SSF56219">
    <property type="entry name" value="DNase I-like"/>
    <property type="match status" value="1"/>
</dbReference>
<dbReference type="PANTHER" id="PTHR31635">
    <property type="entry name" value="REVERSE TRANSCRIPTASE DOMAIN-CONTAINING PROTEIN-RELATED"/>
    <property type="match status" value="1"/>
</dbReference>
<protein>
    <recommendedName>
        <fullName evidence="1">Reverse transcriptase domain-containing protein</fullName>
    </recommendedName>
</protein>
<dbReference type="SUPFAM" id="SSF56672">
    <property type="entry name" value="DNA/RNA polymerases"/>
    <property type="match status" value="1"/>
</dbReference>
<dbReference type="InterPro" id="IPR043502">
    <property type="entry name" value="DNA/RNA_pol_sf"/>
</dbReference>
<feature type="domain" description="Reverse transcriptase" evidence="1">
    <location>
        <begin position="501"/>
        <end position="771"/>
    </location>
</feature>
<evidence type="ECO:0000313" key="3">
    <source>
        <dbReference type="Proteomes" id="UP000261560"/>
    </source>
</evidence>
<dbReference type="CDD" id="cd01650">
    <property type="entry name" value="RT_nLTR_like"/>
    <property type="match status" value="1"/>
</dbReference>
<proteinExistence type="predicted"/>
<reference evidence="2" key="1">
    <citation type="submission" date="2025-08" db="UniProtKB">
        <authorList>
            <consortium name="Ensembl"/>
        </authorList>
    </citation>
    <scope>IDENTIFICATION</scope>
</reference>
<keyword evidence="3" id="KW-1185">Reference proteome</keyword>
<name>A0A3B3BND4_ORYME</name>
<dbReference type="InterPro" id="IPR000477">
    <property type="entry name" value="RT_dom"/>
</dbReference>
<dbReference type="Proteomes" id="UP000261560">
    <property type="component" value="Unplaced"/>
</dbReference>
<dbReference type="Pfam" id="PF03372">
    <property type="entry name" value="Exo_endo_phos"/>
    <property type="match status" value="1"/>
</dbReference>
<dbReference type="Ensembl" id="ENSOMET00000005716.1">
    <property type="protein sequence ID" value="ENSOMEP00000006493.1"/>
    <property type="gene ID" value="ENSOMEG00000007552.1"/>
</dbReference>
<organism evidence="2 3">
    <name type="scientific">Oryzias melastigma</name>
    <name type="common">Marine medaka</name>
    <dbReference type="NCBI Taxonomy" id="30732"/>
    <lineage>
        <taxon>Eukaryota</taxon>
        <taxon>Metazoa</taxon>
        <taxon>Chordata</taxon>
        <taxon>Craniata</taxon>
        <taxon>Vertebrata</taxon>
        <taxon>Euteleostomi</taxon>
        <taxon>Actinopterygii</taxon>
        <taxon>Neopterygii</taxon>
        <taxon>Teleostei</taxon>
        <taxon>Neoteleostei</taxon>
        <taxon>Acanthomorphata</taxon>
        <taxon>Ovalentaria</taxon>
        <taxon>Atherinomorphae</taxon>
        <taxon>Beloniformes</taxon>
        <taxon>Adrianichthyidae</taxon>
        <taxon>Oryziinae</taxon>
        <taxon>Oryzias</taxon>
    </lineage>
</organism>
<evidence type="ECO:0000313" key="2">
    <source>
        <dbReference type="Ensembl" id="ENSOMEP00000006493.1"/>
    </source>
</evidence>
<dbReference type="CDD" id="cd09076">
    <property type="entry name" value="L1-EN"/>
    <property type="match status" value="1"/>
</dbReference>
<dbReference type="InterPro" id="IPR005135">
    <property type="entry name" value="Endo/exonuclease/phosphatase"/>
</dbReference>
<dbReference type="Pfam" id="PF00078">
    <property type="entry name" value="RVT_1"/>
    <property type="match status" value="1"/>
</dbReference>
<evidence type="ECO:0000259" key="1">
    <source>
        <dbReference type="PROSITE" id="PS50878"/>
    </source>
</evidence>
<reference evidence="2" key="2">
    <citation type="submission" date="2025-09" db="UniProtKB">
        <authorList>
            <consortium name="Ensembl"/>
        </authorList>
    </citation>
    <scope>IDENTIFICATION</scope>
</reference>
<dbReference type="PaxDb" id="30732-ENSOMEP00000006493"/>
<dbReference type="OMA" id="MRIRAND"/>
<dbReference type="GeneTree" id="ENSGT01150000286925"/>
<accession>A0A3B3BND4</accession>
<dbReference type="PANTHER" id="PTHR31635:SF196">
    <property type="entry name" value="REVERSE TRANSCRIPTASE DOMAIN-CONTAINING PROTEIN-RELATED"/>
    <property type="match status" value="1"/>
</dbReference>